<comment type="pathway">
    <text evidence="10">Glycolipid biosynthesis; lipid IV(A) biosynthesis; lipid IV(A) from (3R)-3-hydroxytetradecanoyl-[acyl-carrier-protein] and UDP-N-acetyl-alpha-D-glucosamine: step 4/6.</text>
</comment>
<comment type="catalytic activity">
    <reaction evidence="10">
        <text>UDP-2-N,3-O-bis[(3R)-3-hydroxytetradecanoyl]-alpha-D-glucosamine + H2O = 2-N,3-O-bis[(3R)-3-hydroxytetradecanoyl]-alpha-D-glucosaminyl 1-phosphate + UMP + 2 H(+)</text>
        <dbReference type="Rhea" id="RHEA:25213"/>
        <dbReference type="ChEBI" id="CHEBI:15377"/>
        <dbReference type="ChEBI" id="CHEBI:15378"/>
        <dbReference type="ChEBI" id="CHEBI:57865"/>
        <dbReference type="ChEBI" id="CHEBI:57957"/>
        <dbReference type="ChEBI" id="CHEBI:78847"/>
        <dbReference type="EC" id="3.6.1.54"/>
    </reaction>
</comment>
<reference evidence="13" key="1">
    <citation type="journal article" date="2019" name="Int. J. Syst. Evol. Microbiol.">
        <title>The Global Catalogue of Microorganisms (GCM) 10K type strain sequencing project: providing services to taxonomists for standard genome sequencing and annotation.</title>
        <authorList>
            <consortium name="The Broad Institute Genomics Platform"/>
            <consortium name="The Broad Institute Genome Sequencing Center for Infectious Disease"/>
            <person name="Wu L."/>
            <person name="Ma J."/>
        </authorList>
    </citation>
    <scope>NUCLEOTIDE SEQUENCE [LARGE SCALE GENOMIC DNA]</scope>
    <source>
        <strain evidence="13">CCUG 61707</strain>
    </source>
</reference>
<evidence type="ECO:0000259" key="11">
    <source>
        <dbReference type="Pfam" id="PF00149"/>
    </source>
</evidence>
<keyword evidence="6 10" id="KW-0378">Hydrolase</keyword>
<feature type="domain" description="Calcineurin-like phosphoesterase" evidence="11">
    <location>
        <begin position="2"/>
        <end position="199"/>
    </location>
</feature>
<evidence type="ECO:0000256" key="3">
    <source>
        <dbReference type="ARBA" id="ARBA00022519"/>
    </source>
</evidence>
<feature type="binding site" evidence="10">
    <location>
        <position position="11"/>
    </location>
    <ligand>
        <name>Mn(2+)</name>
        <dbReference type="ChEBI" id="CHEBI:29035"/>
        <label>1</label>
    </ligand>
</feature>
<keyword evidence="8 10" id="KW-0472">Membrane</keyword>
<feature type="binding site" evidence="10">
    <location>
        <position position="198"/>
    </location>
    <ligand>
        <name>Mn(2+)</name>
        <dbReference type="ChEBI" id="CHEBI:29035"/>
        <label>1</label>
    </ligand>
</feature>
<feature type="binding site" evidence="10">
    <location>
        <position position="115"/>
    </location>
    <ligand>
        <name>Mn(2+)</name>
        <dbReference type="ChEBI" id="CHEBI:29035"/>
        <label>2</label>
    </ligand>
</feature>
<dbReference type="HAMAP" id="MF_00575">
    <property type="entry name" value="LpxH"/>
    <property type="match status" value="1"/>
</dbReference>
<dbReference type="Proteomes" id="UP001596996">
    <property type="component" value="Unassembled WGS sequence"/>
</dbReference>
<comment type="caution">
    <text evidence="12">The sequence shown here is derived from an EMBL/GenBank/DDBJ whole genome shotgun (WGS) entry which is preliminary data.</text>
</comment>
<evidence type="ECO:0000256" key="7">
    <source>
        <dbReference type="ARBA" id="ARBA00023098"/>
    </source>
</evidence>
<dbReference type="SUPFAM" id="SSF56300">
    <property type="entry name" value="Metallo-dependent phosphatases"/>
    <property type="match status" value="1"/>
</dbReference>
<evidence type="ECO:0000313" key="12">
    <source>
        <dbReference type="EMBL" id="MFD0966008.1"/>
    </source>
</evidence>
<feature type="binding site" evidence="10">
    <location>
        <position position="9"/>
    </location>
    <ligand>
        <name>Mn(2+)</name>
        <dbReference type="ChEBI" id="CHEBI:29035"/>
        <label>1</label>
    </ligand>
</feature>
<comment type="subcellular location">
    <subcellularLocation>
        <location evidence="10">Cell inner membrane</location>
        <topology evidence="10">Peripheral membrane protein</topology>
        <orientation evidence="10">Cytoplasmic side</orientation>
    </subcellularLocation>
</comment>
<comment type="cofactor">
    <cofactor evidence="10">
        <name>Mn(2+)</name>
        <dbReference type="ChEBI" id="CHEBI:29035"/>
    </cofactor>
    <text evidence="10">Binds 2 Mn(2+) ions per subunit in a binuclear metal center.</text>
</comment>
<dbReference type="EMBL" id="JBHTJN010000009">
    <property type="protein sequence ID" value="MFD0966008.1"/>
    <property type="molecule type" value="Genomic_DNA"/>
</dbReference>
<feature type="binding site" evidence="10">
    <location>
        <begin position="80"/>
        <end position="81"/>
    </location>
    <ligand>
        <name>substrate</name>
    </ligand>
</feature>
<dbReference type="InterPro" id="IPR029052">
    <property type="entry name" value="Metallo-depent_PP-like"/>
</dbReference>
<evidence type="ECO:0000256" key="8">
    <source>
        <dbReference type="ARBA" id="ARBA00023136"/>
    </source>
</evidence>
<evidence type="ECO:0000313" key="13">
    <source>
        <dbReference type="Proteomes" id="UP001596996"/>
    </source>
</evidence>
<dbReference type="Pfam" id="PF00149">
    <property type="entry name" value="Metallophos"/>
    <property type="match status" value="1"/>
</dbReference>
<dbReference type="GO" id="GO:0016787">
    <property type="term" value="F:hydrolase activity"/>
    <property type="evidence" value="ECO:0007669"/>
    <property type="project" value="UniProtKB-KW"/>
</dbReference>
<proteinExistence type="inferred from homology"/>
<evidence type="ECO:0000256" key="9">
    <source>
        <dbReference type="ARBA" id="ARBA00023211"/>
    </source>
</evidence>
<dbReference type="PANTHER" id="PTHR34990:SF1">
    <property type="entry name" value="UDP-2,3-DIACYLGLUCOSAMINE HYDROLASE"/>
    <property type="match status" value="1"/>
</dbReference>
<keyword evidence="4 10" id="KW-0441">Lipid A biosynthesis</keyword>
<comment type="function">
    <text evidence="10">Hydrolyzes the pyrophosphate bond of UDP-2,3-diacylglucosamine to yield 2,3-diacylglucosamine 1-phosphate (lipid X) and UMP by catalyzing the attack of water at the alpha-P atom. Involved in the biosynthesis of lipid A, a phosphorylated glycolipid that anchors the lipopolysaccharide to the outer membrane of the cell.</text>
</comment>
<evidence type="ECO:0000256" key="6">
    <source>
        <dbReference type="ARBA" id="ARBA00022801"/>
    </source>
</evidence>
<feature type="binding site" evidence="10">
    <location>
        <position position="165"/>
    </location>
    <ligand>
        <name>substrate</name>
    </ligand>
</feature>
<name>A0ABW3I851_9PAST</name>
<dbReference type="RefSeq" id="WP_380820163.1">
    <property type="nucleotide sequence ID" value="NZ_JBHTJN010000009.1"/>
</dbReference>
<evidence type="ECO:0000256" key="2">
    <source>
        <dbReference type="ARBA" id="ARBA00022516"/>
    </source>
</evidence>
<dbReference type="Gene3D" id="3.60.21.10">
    <property type="match status" value="1"/>
</dbReference>
<keyword evidence="9 10" id="KW-0464">Manganese</keyword>
<dbReference type="PANTHER" id="PTHR34990">
    <property type="entry name" value="UDP-2,3-DIACYLGLUCOSAMINE HYDROLASE-RELATED"/>
    <property type="match status" value="1"/>
</dbReference>
<sequence length="235" mass="27669">MMTTYFIADLHLAEDRPHLTQLFVDFMQHKAPQAEQLYILGDLFDFWIGDDENSLLIETVKTQIRNLVKQGVPCYFIHGNRDFLIGKKFAQDCGLILLPTYHLIDLYGQKTLLCHGDTLCTDDVNYQRYRKKVHQKWRQWLFLHLPLKIRLKIATKIRKKSKQDKLQKTNEIMDVTPKTVLQIFQQFNVNQIIHGHTHRQNIHKIPPHFTRIVLGDWGDDASILAVSPQEIKFIK</sequence>
<protein>
    <recommendedName>
        <fullName evidence="10">UDP-2,3-diacylglucosamine hydrolase</fullName>
        <ecNumber evidence="10">3.6.1.54</ecNumber>
    </recommendedName>
    <alternativeName>
        <fullName evidence="10">UDP-2,3-diacylglucosamine diphosphatase</fullName>
    </alternativeName>
</protein>
<dbReference type="EC" id="3.6.1.54" evidence="10"/>
<feature type="binding site" evidence="10">
    <location>
        <position position="161"/>
    </location>
    <ligand>
        <name>substrate</name>
    </ligand>
</feature>
<feature type="binding site" evidence="10">
    <location>
        <position position="168"/>
    </location>
    <ligand>
        <name>substrate</name>
    </ligand>
</feature>
<keyword evidence="3 10" id="KW-0997">Cell inner membrane</keyword>
<comment type="similarity">
    <text evidence="10">Belongs to the LpxH family.</text>
</comment>
<feature type="binding site" evidence="10">
    <location>
        <position position="42"/>
    </location>
    <ligand>
        <name>Mn(2+)</name>
        <dbReference type="ChEBI" id="CHEBI:29035"/>
        <label>1</label>
    </ligand>
</feature>
<dbReference type="InterPro" id="IPR043461">
    <property type="entry name" value="LpxH-like"/>
</dbReference>
<dbReference type="CDD" id="cd07398">
    <property type="entry name" value="MPP_YbbF-LpxH"/>
    <property type="match status" value="1"/>
</dbReference>
<dbReference type="InterPro" id="IPR004843">
    <property type="entry name" value="Calcineurin-like_PHP"/>
</dbReference>
<evidence type="ECO:0000256" key="5">
    <source>
        <dbReference type="ARBA" id="ARBA00022723"/>
    </source>
</evidence>
<dbReference type="NCBIfam" id="NF003743">
    <property type="entry name" value="PRK05340.1"/>
    <property type="match status" value="1"/>
</dbReference>
<feature type="binding site" evidence="10">
    <location>
        <position position="196"/>
    </location>
    <ligand>
        <name>substrate</name>
    </ligand>
</feature>
<gene>
    <name evidence="10 12" type="primary">lpxH</name>
    <name evidence="12" type="ORF">ACFQ02_03965</name>
</gene>
<keyword evidence="2 10" id="KW-0444">Lipid biosynthesis</keyword>
<accession>A0ABW3I851</accession>
<evidence type="ECO:0000256" key="4">
    <source>
        <dbReference type="ARBA" id="ARBA00022556"/>
    </source>
</evidence>
<feature type="binding site" evidence="10">
    <location>
        <position position="123"/>
    </location>
    <ligand>
        <name>substrate</name>
    </ligand>
</feature>
<feature type="binding site" evidence="10">
    <location>
        <position position="80"/>
    </location>
    <ligand>
        <name>Mn(2+)</name>
        <dbReference type="ChEBI" id="CHEBI:29035"/>
        <label>2</label>
    </ligand>
</feature>
<evidence type="ECO:0000256" key="1">
    <source>
        <dbReference type="ARBA" id="ARBA00022475"/>
    </source>
</evidence>
<feature type="binding site" evidence="10">
    <location>
        <position position="196"/>
    </location>
    <ligand>
        <name>Mn(2+)</name>
        <dbReference type="ChEBI" id="CHEBI:29035"/>
        <label>2</label>
    </ligand>
</feature>
<evidence type="ECO:0000256" key="10">
    <source>
        <dbReference type="HAMAP-Rule" id="MF_00575"/>
    </source>
</evidence>
<keyword evidence="5 10" id="KW-0479">Metal-binding</keyword>
<keyword evidence="1 10" id="KW-1003">Cell membrane</keyword>
<keyword evidence="7 10" id="KW-0443">Lipid metabolism</keyword>
<dbReference type="NCBIfam" id="TIGR01854">
    <property type="entry name" value="lipid_A_lpxH"/>
    <property type="match status" value="1"/>
</dbReference>
<organism evidence="12 13">
    <name type="scientific">Seminibacterium arietis</name>
    <dbReference type="NCBI Taxonomy" id="1173502"/>
    <lineage>
        <taxon>Bacteria</taxon>
        <taxon>Pseudomonadati</taxon>
        <taxon>Pseudomonadota</taxon>
        <taxon>Gammaproteobacteria</taxon>
        <taxon>Pasteurellales</taxon>
        <taxon>Pasteurellaceae</taxon>
        <taxon>Seminibacterium</taxon>
    </lineage>
</organism>
<keyword evidence="13" id="KW-1185">Reference proteome</keyword>
<dbReference type="InterPro" id="IPR010138">
    <property type="entry name" value="UDP-diacylglucosamine_Hdrlase"/>
</dbReference>
<feature type="binding site" evidence="10">
    <location>
        <position position="42"/>
    </location>
    <ligand>
        <name>Mn(2+)</name>
        <dbReference type="ChEBI" id="CHEBI:29035"/>
        <label>2</label>
    </ligand>
</feature>